<dbReference type="OrthoDB" id="4861307at2759"/>
<dbReference type="RefSeq" id="XP_018706492.1">
    <property type="nucleotide sequence ID" value="XM_018846764.1"/>
</dbReference>
<evidence type="ECO:0000313" key="3">
    <source>
        <dbReference type="Proteomes" id="UP000076744"/>
    </source>
</evidence>
<proteinExistence type="predicted"/>
<dbReference type="AlphaFoldDB" id="A0A168BBH1"/>
<feature type="chain" id="PRO_5007895669" evidence="1">
    <location>
        <begin position="23"/>
        <end position="323"/>
    </location>
</feature>
<accession>A0A168BBH1</accession>
<protein>
    <submittedName>
        <fullName evidence="2">Uncharacterized protein</fullName>
    </submittedName>
</protein>
<dbReference type="EMBL" id="AZHB01000005">
    <property type="protein sequence ID" value="OAA69888.1"/>
    <property type="molecule type" value="Genomic_DNA"/>
</dbReference>
<dbReference type="GeneID" id="30019450"/>
<gene>
    <name evidence="2" type="ORF">ISF_03158</name>
</gene>
<evidence type="ECO:0000313" key="2">
    <source>
        <dbReference type="EMBL" id="OAA69888.1"/>
    </source>
</evidence>
<dbReference type="Proteomes" id="UP000076744">
    <property type="component" value="Unassembled WGS sequence"/>
</dbReference>
<name>A0A168BBH1_CORFA</name>
<evidence type="ECO:0000256" key="1">
    <source>
        <dbReference type="SAM" id="SignalP"/>
    </source>
</evidence>
<keyword evidence="3" id="KW-1185">Reference proteome</keyword>
<sequence>MVNLFRAAAAGVLALVVGAAQAAPAVANQLAAGYPGSISVSSTSPLAIRYSTSQPDDRNWVGIWASVNGGGPDNQQVGAQPSRKWAYASGLDGTVTLPTDGLAAGDYTAYFLARDGYNWMAAPVQFSLGGSGGGGALKVTGGYPIRIQYNTSQPNANNWLGIYFAAAGGPDTGSVGDPAVRWAYAGDAQGTVEIPTDGLGDGLYKAFLLADGGYASLAQPQIFTQGNAVFRGVLAVDYAAKTAFSFRYTTQKPGAKNWIGVWAYGKGPDGQEAVGQALAWEYATEARATLTVDVSKLPAGQYQAFLLADDKYNWLASPIAIHK</sequence>
<keyword evidence="1" id="KW-0732">Signal</keyword>
<comment type="caution">
    <text evidence="2">The sequence shown here is derived from an EMBL/GenBank/DDBJ whole genome shotgun (WGS) entry which is preliminary data.</text>
</comment>
<organism evidence="2 3">
    <name type="scientific">Cordyceps fumosorosea (strain ARSEF 2679)</name>
    <name type="common">Isaria fumosorosea</name>
    <dbReference type="NCBI Taxonomy" id="1081104"/>
    <lineage>
        <taxon>Eukaryota</taxon>
        <taxon>Fungi</taxon>
        <taxon>Dikarya</taxon>
        <taxon>Ascomycota</taxon>
        <taxon>Pezizomycotina</taxon>
        <taxon>Sordariomycetes</taxon>
        <taxon>Hypocreomycetidae</taxon>
        <taxon>Hypocreales</taxon>
        <taxon>Cordycipitaceae</taxon>
        <taxon>Cordyceps</taxon>
    </lineage>
</organism>
<reference evidence="2 3" key="1">
    <citation type="journal article" date="2016" name="Genome Biol. Evol.">
        <title>Divergent and convergent evolution of fungal pathogenicity.</title>
        <authorList>
            <person name="Shang Y."/>
            <person name="Xiao G."/>
            <person name="Zheng P."/>
            <person name="Cen K."/>
            <person name="Zhan S."/>
            <person name="Wang C."/>
        </authorList>
    </citation>
    <scope>NUCLEOTIDE SEQUENCE [LARGE SCALE GENOMIC DNA]</scope>
    <source>
        <strain evidence="2 3">ARSEF 2679</strain>
    </source>
</reference>
<feature type="signal peptide" evidence="1">
    <location>
        <begin position="1"/>
        <end position="22"/>
    </location>
</feature>